<dbReference type="InterPro" id="IPR058031">
    <property type="entry name" value="AAA_lid_NorR"/>
</dbReference>
<sequence length="451" mass="48253">MRLLIIGTLGGQIGAASKIAISRGARVENVADVGAGLDALRAGQGADLIMVDVRQDIQRLVESLKTERIHVPVVACGTDNDTQAAVRAIKAGAKEYIPLPPNAELIAAVLGAIAEESTAIVYRDPKMAALLRMADQVAPSDASILITGASGTGKEMLARHLHNKSPRKDKRFVAINCAAIPENLLESELFGHEKGAFTGAVARRLGKFEEANGGTLLLDEISEMDARLQAKLLRAIQEREIDRIGANKPVKVDVRILATSNRDMDAAVADGSFRQDLYFRLNVVNLRIPDLKDRPEDIKVLAEFFIEKYAASNDLPQRPLSPQALKSLQAHAWPGNVRELENTMHRAVLLATGATIDGPAILLGSSPSPQGPAGAHGDMGDAGHTAALVGRTVSDVERDLILDTLNHCLGNRTHAANILGISIRTLRNKLKLYDHEGFTVPMPGEGEASPA</sequence>
<reference evidence="11 12" key="1">
    <citation type="submission" date="2019-03" db="EMBL/GenBank/DDBJ databases">
        <title>Genomic Encyclopedia of Type Strains, Phase IV (KMG-IV): sequencing the most valuable type-strain genomes for metagenomic binning, comparative biology and taxonomic classification.</title>
        <authorList>
            <person name="Goeker M."/>
        </authorList>
    </citation>
    <scope>NUCLEOTIDE SEQUENCE [LARGE SCALE GENOMIC DNA]</scope>
    <source>
        <strain evidence="11 12">DSM 101688</strain>
    </source>
</reference>
<evidence type="ECO:0000256" key="7">
    <source>
        <dbReference type="ARBA" id="ARBA00023163"/>
    </source>
</evidence>
<dbReference type="RefSeq" id="WP_132938445.1">
    <property type="nucleotide sequence ID" value="NZ_CP119676.1"/>
</dbReference>
<dbReference type="SMART" id="SM00382">
    <property type="entry name" value="AAA"/>
    <property type="match status" value="1"/>
</dbReference>
<dbReference type="GO" id="GO:0006355">
    <property type="term" value="P:regulation of DNA-templated transcription"/>
    <property type="evidence" value="ECO:0007669"/>
    <property type="project" value="InterPro"/>
</dbReference>
<feature type="domain" description="Sigma-54 factor interaction" evidence="9">
    <location>
        <begin position="120"/>
        <end position="349"/>
    </location>
</feature>
<dbReference type="PROSITE" id="PS50045">
    <property type="entry name" value="SIGMA54_INTERACT_4"/>
    <property type="match status" value="1"/>
</dbReference>
<evidence type="ECO:0000313" key="12">
    <source>
        <dbReference type="Proteomes" id="UP000295304"/>
    </source>
</evidence>
<keyword evidence="5 11" id="KW-0238">DNA-binding</keyword>
<keyword evidence="7" id="KW-0804">Transcription</keyword>
<dbReference type="Pfam" id="PF25601">
    <property type="entry name" value="AAA_lid_14"/>
    <property type="match status" value="1"/>
</dbReference>
<keyword evidence="8" id="KW-0597">Phosphoprotein</keyword>
<dbReference type="PROSITE" id="PS00676">
    <property type="entry name" value="SIGMA54_INTERACT_2"/>
    <property type="match status" value="1"/>
</dbReference>
<evidence type="ECO:0000256" key="5">
    <source>
        <dbReference type="ARBA" id="ARBA00023125"/>
    </source>
</evidence>
<dbReference type="InterPro" id="IPR025944">
    <property type="entry name" value="Sigma_54_int_dom_CS"/>
</dbReference>
<dbReference type="Gene3D" id="3.40.50.300">
    <property type="entry name" value="P-loop containing nucleotide triphosphate hydrolases"/>
    <property type="match status" value="1"/>
</dbReference>
<comment type="caution">
    <text evidence="11">The sequence shown here is derived from an EMBL/GenBank/DDBJ whole genome shotgun (WGS) entry which is preliminary data.</text>
</comment>
<dbReference type="InterPro" id="IPR003593">
    <property type="entry name" value="AAA+_ATPase"/>
</dbReference>
<dbReference type="InterPro" id="IPR009057">
    <property type="entry name" value="Homeodomain-like_sf"/>
</dbReference>
<dbReference type="SUPFAM" id="SSF52540">
    <property type="entry name" value="P-loop containing nucleoside triphosphate hydrolases"/>
    <property type="match status" value="1"/>
</dbReference>
<proteinExistence type="predicted"/>
<dbReference type="InterPro" id="IPR025943">
    <property type="entry name" value="Sigma_54_int_dom_ATP-bd_2"/>
</dbReference>
<dbReference type="GO" id="GO:0005524">
    <property type="term" value="F:ATP binding"/>
    <property type="evidence" value="ECO:0007669"/>
    <property type="project" value="UniProtKB-KW"/>
</dbReference>
<evidence type="ECO:0000256" key="1">
    <source>
        <dbReference type="ARBA" id="ARBA00022741"/>
    </source>
</evidence>
<keyword evidence="12" id="KW-1185">Reference proteome</keyword>
<dbReference type="GO" id="GO:0043565">
    <property type="term" value="F:sequence-specific DNA binding"/>
    <property type="evidence" value="ECO:0007669"/>
    <property type="project" value="InterPro"/>
</dbReference>
<dbReference type="Gene3D" id="3.40.50.2300">
    <property type="match status" value="1"/>
</dbReference>
<evidence type="ECO:0000313" key="11">
    <source>
        <dbReference type="EMBL" id="TCS63468.1"/>
    </source>
</evidence>
<protein>
    <submittedName>
        <fullName evidence="11">DNA-binding NtrC family response regulator</fullName>
    </submittedName>
</protein>
<organism evidence="11 12">
    <name type="scientific">Varunaivibrio sulfuroxidans</name>
    <dbReference type="NCBI Taxonomy" id="1773489"/>
    <lineage>
        <taxon>Bacteria</taxon>
        <taxon>Pseudomonadati</taxon>
        <taxon>Pseudomonadota</taxon>
        <taxon>Alphaproteobacteria</taxon>
        <taxon>Rhodospirillales</taxon>
        <taxon>Magnetovibrionaceae</taxon>
        <taxon>Varunaivibrio</taxon>
    </lineage>
</organism>
<evidence type="ECO:0000256" key="3">
    <source>
        <dbReference type="ARBA" id="ARBA00023012"/>
    </source>
</evidence>
<dbReference type="OrthoDB" id="9770562at2"/>
<keyword evidence="2" id="KW-0067">ATP-binding</keyword>
<dbReference type="PANTHER" id="PTHR32071:SF21">
    <property type="entry name" value="TRANSCRIPTIONAL REGULATORY PROTEIN FLGR"/>
    <property type="match status" value="1"/>
</dbReference>
<dbReference type="PROSITE" id="PS00688">
    <property type="entry name" value="SIGMA54_INTERACT_3"/>
    <property type="match status" value="1"/>
</dbReference>
<evidence type="ECO:0000256" key="2">
    <source>
        <dbReference type="ARBA" id="ARBA00022840"/>
    </source>
</evidence>
<keyword evidence="6" id="KW-0010">Activator</keyword>
<dbReference type="Pfam" id="PF02954">
    <property type="entry name" value="HTH_8"/>
    <property type="match status" value="1"/>
</dbReference>
<dbReference type="InterPro" id="IPR002078">
    <property type="entry name" value="Sigma_54_int"/>
</dbReference>
<feature type="modified residue" description="4-aspartylphosphate" evidence="8">
    <location>
        <position position="52"/>
    </location>
</feature>
<dbReference type="Gene3D" id="1.10.8.60">
    <property type="match status" value="1"/>
</dbReference>
<accession>A0A4R3JBY7</accession>
<dbReference type="PROSITE" id="PS50110">
    <property type="entry name" value="RESPONSE_REGULATORY"/>
    <property type="match status" value="1"/>
</dbReference>
<dbReference type="InterPro" id="IPR011006">
    <property type="entry name" value="CheY-like_superfamily"/>
</dbReference>
<dbReference type="GO" id="GO:0000160">
    <property type="term" value="P:phosphorelay signal transduction system"/>
    <property type="evidence" value="ECO:0007669"/>
    <property type="project" value="UniProtKB-KW"/>
</dbReference>
<evidence type="ECO:0000259" key="10">
    <source>
        <dbReference type="PROSITE" id="PS50110"/>
    </source>
</evidence>
<dbReference type="FunFam" id="3.40.50.300:FF:000006">
    <property type="entry name" value="DNA-binding transcriptional regulator NtrC"/>
    <property type="match status" value="1"/>
</dbReference>
<dbReference type="InterPro" id="IPR001789">
    <property type="entry name" value="Sig_transdc_resp-reg_receiver"/>
</dbReference>
<name>A0A4R3JBY7_9PROT</name>
<evidence type="ECO:0000256" key="8">
    <source>
        <dbReference type="PROSITE-ProRule" id="PRU00169"/>
    </source>
</evidence>
<evidence type="ECO:0000259" key="9">
    <source>
        <dbReference type="PROSITE" id="PS50045"/>
    </source>
</evidence>
<dbReference type="SUPFAM" id="SSF52172">
    <property type="entry name" value="CheY-like"/>
    <property type="match status" value="1"/>
</dbReference>
<dbReference type="SUPFAM" id="SSF46689">
    <property type="entry name" value="Homeodomain-like"/>
    <property type="match status" value="1"/>
</dbReference>
<dbReference type="InterPro" id="IPR002197">
    <property type="entry name" value="HTH_Fis"/>
</dbReference>
<feature type="domain" description="Response regulatory" evidence="10">
    <location>
        <begin position="2"/>
        <end position="114"/>
    </location>
</feature>
<gene>
    <name evidence="11" type="ORF">EDD55_10389</name>
</gene>
<dbReference type="PRINTS" id="PR01590">
    <property type="entry name" value="HTHFIS"/>
</dbReference>
<dbReference type="InterPro" id="IPR027417">
    <property type="entry name" value="P-loop_NTPase"/>
</dbReference>
<evidence type="ECO:0000256" key="6">
    <source>
        <dbReference type="ARBA" id="ARBA00023159"/>
    </source>
</evidence>
<evidence type="ECO:0000256" key="4">
    <source>
        <dbReference type="ARBA" id="ARBA00023015"/>
    </source>
</evidence>
<dbReference type="PANTHER" id="PTHR32071">
    <property type="entry name" value="TRANSCRIPTIONAL REGULATORY PROTEIN"/>
    <property type="match status" value="1"/>
</dbReference>
<dbReference type="CDD" id="cd00009">
    <property type="entry name" value="AAA"/>
    <property type="match status" value="1"/>
</dbReference>
<dbReference type="Gene3D" id="1.10.10.60">
    <property type="entry name" value="Homeodomain-like"/>
    <property type="match status" value="1"/>
</dbReference>
<dbReference type="EMBL" id="SLZW01000003">
    <property type="protein sequence ID" value="TCS63468.1"/>
    <property type="molecule type" value="Genomic_DNA"/>
</dbReference>
<dbReference type="Proteomes" id="UP000295304">
    <property type="component" value="Unassembled WGS sequence"/>
</dbReference>
<dbReference type="Pfam" id="PF00158">
    <property type="entry name" value="Sigma54_activat"/>
    <property type="match status" value="1"/>
</dbReference>
<keyword evidence="3" id="KW-0902">Two-component regulatory system</keyword>
<dbReference type="AlphaFoldDB" id="A0A4R3JBY7"/>
<keyword evidence="1" id="KW-0547">Nucleotide-binding</keyword>
<keyword evidence="4" id="KW-0805">Transcription regulation</keyword>